<sequence length="59" mass="6555">MNMKWNKLELKLLVNEYVHGGATAKVIAAQLGRARSSVEAKIRNLKLRHSKPGKGGEKQ</sequence>
<evidence type="ECO:0000313" key="2">
    <source>
        <dbReference type="Proteomes" id="UP000292886"/>
    </source>
</evidence>
<dbReference type="Proteomes" id="UP000292886">
    <property type="component" value="Chromosome"/>
</dbReference>
<accession>A0A4P6YWP2</accession>
<organism evidence="1 2">
    <name type="scientific">Periweissella cryptocerci</name>
    <dbReference type="NCBI Taxonomy" id="2506420"/>
    <lineage>
        <taxon>Bacteria</taxon>
        <taxon>Bacillati</taxon>
        <taxon>Bacillota</taxon>
        <taxon>Bacilli</taxon>
        <taxon>Lactobacillales</taxon>
        <taxon>Lactobacillaceae</taxon>
        <taxon>Periweissella</taxon>
    </lineage>
</organism>
<proteinExistence type="predicted"/>
<dbReference type="EMBL" id="CP037940">
    <property type="protein sequence ID" value="QBO37254.1"/>
    <property type="molecule type" value="Genomic_DNA"/>
</dbReference>
<reference evidence="2" key="1">
    <citation type="submission" date="2019-03" db="EMBL/GenBank/DDBJ databases">
        <title>Weissella sp. 26KH-42 Genome sequencing.</title>
        <authorList>
            <person name="Heo J."/>
            <person name="Kim S.-J."/>
            <person name="Kim J.-S."/>
            <person name="Hong S.-B."/>
            <person name="Kwon S.-W."/>
        </authorList>
    </citation>
    <scope>NUCLEOTIDE SEQUENCE [LARGE SCALE GENOMIC DNA]</scope>
    <source>
        <strain evidence="2">26KH-42</strain>
    </source>
</reference>
<gene>
    <name evidence="1" type="ORF">EQG49_12685</name>
</gene>
<dbReference type="KEGG" id="wei:EQG49_12685"/>
<keyword evidence="2" id="KW-1185">Reference proteome</keyword>
<protein>
    <submittedName>
        <fullName evidence="1">Uncharacterized protein</fullName>
    </submittedName>
</protein>
<name>A0A4P6YWP2_9LACO</name>
<dbReference type="AlphaFoldDB" id="A0A4P6YWP2"/>
<evidence type="ECO:0000313" key="1">
    <source>
        <dbReference type="EMBL" id="QBO37254.1"/>
    </source>
</evidence>
<dbReference type="RefSeq" id="WP_133364331.1">
    <property type="nucleotide sequence ID" value="NZ_CP037940.1"/>
</dbReference>